<sequence>MKWIIKILVGLFSVIFVSGDLAAQSFLSYTFNVEDNVLRGQITRHYMKVQDPTSCDFYGRSSIKRGDQCEPVIKLIPPAYPEIHFFVNDSLAELLKYQASKGPNGLIIKKLSLNANDKELSKYVKEGRAEIKQNLKNFADDFQAANGGNRTIPIAKMTINGKPDCTQGEGNELMDSSLDVIKRDINSYFQQQIKAGNYPVFERRQNGVRQINASISLGKDGVSGTAGGGYAWSTGQYSDIKFSDGGIARYVFDGEEPYLDLDNSYTPPLGALNTSIRFSNFFSRTGKQGPVQWVGHSLIDEKDSCFFKEIETTLEILDVPVTDQRGTNAGFAGQCTGSNSYGNMVEFSYWVQTARFSGGKITISMRKISVRMNRHEYSQMCR</sequence>
<evidence type="ECO:0000313" key="1">
    <source>
        <dbReference type="EMBL" id="TQV84927.1"/>
    </source>
</evidence>
<dbReference type="EMBL" id="VIKS01000013">
    <property type="protein sequence ID" value="TQV84927.1"/>
    <property type="molecule type" value="Genomic_DNA"/>
</dbReference>
<dbReference type="AlphaFoldDB" id="A0A545U632"/>
<dbReference type="RefSeq" id="WP_142933491.1">
    <property type="nucleotide sequence ID" value="NZ_ML660169.1"/>
</dbReference>
<organism evidence="1 2">
    <name type="scientific">Aliikangiella coralliicola</name>
    <dbReference type="NCBI Taxonomy" id="2592383"/>
    <lineage>
        <taxon>Bacteria</taxon>
        <taxon>Pseudomonadati</taxon>
        <taxon>Pseudomonadota</taxon>
        <taxon>Gammaproteobacteria</taxon>
        <taxon>Oceanospirillales</taxon>
        <taxon>Pleioneaceae</taxon>
        <taxon>Aliikangiella</taxon>
    </lineage>
</organism>
<dbReference type="Proteomes" id="UP000315439">
    <property type="component" value="Unassembled WGS sequence"/>
</dbReference>
<accession>A0A545U632</accession>
<comment type="caution">
    <text evidence="1">The sequence shown here is derived from an EMBL/GenBank/DDBJ whole genome shotgun (WGS) entry which is preliminary data.</text>
</comment>
<protein>
    <submittedName>
        <fullName evidence="1">Uncharacterized protein</fullName>
    </submittedName>
</protein>
<evidence type="ECO:0000313" key="2">
    <source>
        <dbReference type="Proteomes" id="UP000315439"/>
    </source>
</evidence>
<name>A0A545U632_9GAMM</name>
<keyword evidence="2" id="KW-1185">Reference proteome</keyword>
<reference evidence="1 2" key="1">
    <citation type="submission" date="2019-07" db="EMBL/GenBank/DDBJ databases">
        <title>Draft genome for Aliikangiella sp. M105.</title>
        <authorList>
            <person name="Wang G."/>
        </authorList>
    </citation>
    <scope>NUCLEOTIDE SEQUENCE [LARGE SCALE GENOMIC DNA]</scope>
    <source>
        <strain evidence="1 2">M105</strain>
    </source>
</reference>
<proteinExistence type="predicted"/>
<gene>
    <name evidence="1" type="ORF">FLL46_21265</name>
</gene>